<feature type="binding site" evidence="10">
    <location>
        <begin position="176"/>
        <end position="178"/>
    </location>
    <ligand>
        <name>substrate</name>
    </ligand>
</feature>
<gene>
    <name evidence="10 15" type="primary">rpe</name>
    <name evidence="15" type="ORF">H9724_07785</name>
</gene>
<comment type="cofactor">
    <cofactor evidence="3">
        <name>Co(2+)</name>
        <dbReference type="ChEBI" id="CHEBI:48828"/>
    </cofactor>
</comment>
<accession>A0A9D2JQ47</accession>
<dbReference type="InterPro" id="IPR011060">
    <property type="entry name" value="RibuloseP-bd_barrel"/>
</dbReference>
<evidence type="ECO:0000256" key="9">
    <source>
        <dbReference type="ARBA" id="ARBA00023235"/>
    </source>
</evidence>
<feature type="binding site" evidence="10 13">
    <location>
        <position position="32"/>
    </location>
    <ligand>
        <name>a divalent metal cation</name>
        <dbReference type="ChEBI" id="CHEBI:60240"/>
    </ligand>
</feature>
<evidence type="ECO:0000256" key="6">
    <source>
        <dbReference type="ARBA" id="ARBA00009541"/>
    </source>
</evidence>
<proteinExistence type="inferred from homology"/>
<evidence type="ECO:0000256" key="13">
    <source>
        <dbReference type="PIRSR" id="PIRSR001461-2"/>
    </source>
</evidence>
<comment type="pathway">
    <text evidence="10">Carbohydrate degradation.</text>
</comment>
<evidence type="ECO:0000313" key="15">
    <source>
        <dbReference type="EMBL" id="HIZ62648.1"/>
    </source>
</evidence>
<evidence type="ECO:0000256" key="2">
    <source>
        <dbReference type="ARBA" id="ARBA00001936"/>
    </source>
</evidence>
<name>A0A9D2JQ47_9FIRM</name>
<dbReference type="PIRSF" id="PIRSF001461">
    <property type="entry name" value="RPE"/>
    <property type="match status" value="1"/>
</dbReference>
<dbReference type="InterPro" id="IPR013785">
    <property type="entry name" value="Aldolase_TIM"/>
</dbReference>
<feature type="binding site" evidence="10 14">
    <location>
        <begin position="198"/>
        <end position="199"/>
    </location>
    <ligand>
        <name>substrate</name>
    </ligand>
</feature>
<dbReference type="GO" id="GO:0005737">
    <property type="term" value="C:cytoplasm"/>
    <property type="evidence" value="ECO:0007669"/>
    <property type="project" value="UniProtKB-ARBA"/>
</dbReference>
<evidence type="ECO:0000256" key="10">
    <source>
        <dbReference type="HAMAP-Rule" id="MF_02227"/>
    </source>
</evidence>
<dbReference type="Proteomes" id="UP000824105">
    <property type="component" value="Unassembled WGS sequence"/>
</dbReference>
<feature type="binding site" evidence="10 13">
    <location>
        <position position="34"/>
    </location>
    <ligand>
        <name>a divalent metal cation</name>
        <dbReference type="ChEBI" id="CHEBI:60240"/>
    </ligand>
</feature>
<dbReference type="FunFam" id="3.20.20.70:FF:000004">
    <property type="entry name" value="Ribulose-phosphate 3-epimerase"/>
    <property type="match status" value="1"/>
</dbReference>
<feature type="binding site" evidence="10 14">
    <location>
        <position position="66"/>
    </location>
    <ligand>
        <name>substrate</name>
    </ligand>
</feature>
<comment type="cofactor">
    <cofactor evidence="2">
        <name>Mn(2+)</name>
        <dbReference type="ChEBI" id="CHEBI:29035"/>
    </cofactor>
</comment>
<evidence type="ECO:0000256" key="4">
    <source>
        <dbReference type="ARBA" id="ARBA00001947"/>
    </source>
</evidence>
<keyword evidence="8 10" id="KW-0479">Metal-binding</keyword>
<keyword evidence="9 10" id="KW-0413">Isomerase</keyword>
<comment type="function">
    <text evidence="10">Catalyzes the reversible epimerization of D-ribulose 5-phosphate to D-xylulose 5-phosphate.</text>
</comment>
<evidence type="ECO:0000256" key="8">
    <source>
        <dbReference type="ARBA" id="ARBA00022723"/>
    </source>
</evidence>
<dbReference type="PANTHER" id="PTHR11749">
    <property type="entry name" value="RIBULOSE-5-PHOSPHATE-3-EPIMERASE"/>
    <property type="match status" value="1"/>
</dbReference>
<feature type="binding site" evidence="10 14">
    <location>
        <begin position="143"/>
        <end position="146"/>
    </location>
    <ligand>
        <name>substrate</name>
    </ligand>
</feature>
<dbReference type="EMBL" id="DXBF01000062">
    <property type="protein sequence ID" value="HIZ62648.1"/>
    <property type="molecule type" value="Genomic_DNA"/>
</dbReference>
<keyword evidence="10 11" id="KW-0119">Carbohydrate metabolism</keyword>
<organism evidence="15 16">
    <name type="scientific">Candidatus Gemmiger avistercoris</name>
    <dbReference type="NCBI Taxonomy" id="2838606"/>
    <lineage>
        <taxon>Bacteria</taxon>
        <taxon>Bacillati</taxon>
        <taxon>Bacillota</taxon>
        <taxon>Clostridia</taxon>
        <taxon>Eubacteriales</taxon>
        <taxon>Gemmiger</taxon>
    </lineage>
</organism>
<dbReference type="PROSITE" id="PS01085">
    <property type="entry name" value="RIBUL_P_3_EPIMER_1"/>
    <property type="match status" value="1"/>
</dbReference>
<dbReference type="GO" id="GO:0046872">
    <property type="term" value="F:metal ion binding"/>
    <property type="evidence" value="ECO:0007669"/>
    <property type="project" value="UniProtKB-UniRule"/>
</dbReference>
<feature type="binding site" evidence="14">
    <location>
        <position position="178"/>
    </location>
    <ligand>
        <name>substrate</name>
    </ligand>
</feature>
<comment type="cofactor">
    <cofactor evidence="5">
        <name>Fe(2+)</name>
        <dbReference type="ChEBI" id="CHEBI:29033"/>
    </cofactor>
</comment>
<dbReference type="HAMAP" id="MF_02227">
    <property type="entry name" value="RPE"/>
    <property type="match status" value="1"/>
</dbReference>
<dbReference type="InterPro" id="IPR026019">
    <property type="entry name" value="Ribul_P_3_epim"/>
</dbReference>
<dbReference type="Pfam" id="PF00834">
    <property type="entry name" value="Ribul_P_3_epim"/>
    <property type="match status" value="1"/>
</dbReference>
<dbReference type="GO" id="GO:0019323">
    <property type="term" value="P:pentose catabolic process"/>
    <property type="evidence" value="ECO:0007669"/>
    <property type="project" value="UniProtKB-UniRule"/>
</dbReference>
<feature type="active site" description="Proton acceptor" evidence="10 12">
    <location>
        <position position="34"/>
    </location>
</feature>
<dbReference type="PROSITE" id="PS01086">
    <property type="entry name" value="RIBUL_P_3_EPIMER_2"/>
    <property type="match status" value="1"/>
</dbReference>
<dbReference type="EC" id="5.1.3.1" evidence="7 10"/>
<evidence type="ECO:0000256" key="14">
    <source>
        <dbReference type="PIRSR" id="PIRSR001461-3"/>
    </source>
</evidence>
<reference evidence="15" key="2">
    <citation type="submission" date="2021-04" db="EMBL/GenBank/DDBJ databases">
        <authorList>
            <person name="Gilroy R."/>
        </authorList>
    </citation>
    <scope>NUCLEOTIDE SEQUENCE</scope>
    <source>
        <strain evidence="15">CHK188-11489</strain>
    </source>
</reference>
<dbReference type="AlphaFoldDB" id="A0A9D2JQ47"/>
<evidence type="ECO:0000256" key="7">
    <source>
        <dbReference type="ARBA" id="ARBA00013188"/>
    </source>
</evidence>
<comment type="similarity">
    <text evidence="6 10 11">Belongs to the ribulose-phosphate 3-epimerase family.</text>
</comment>
<dbReference type="CDD" id="cd00429">
    <property type="entry name" value="RPE"/>
    <property type="match status" value="1"/>
</dbReference>
<evidence type="ECO:0000256" key="12">
    <source>
        <dbReference type="PIRSR" id="PIRSR001461-1"/>
    </source>
</evidence>
<evidence type="ECO:0000256" key="3">
    <source>
        <dbReference type="ARBA" id="ARBA00001941"/>
    </source>
</evidence>
<evidence type="ECO:0000313" key="16">
    <source>
        <dbReference type="Proteomes" id="UP000824105"/>
    </source>
</evidence>
<dbReference type="InterPro" id="IPR000056">
    <property type="entry name" value="Ribul_P_3_epim-like"/>
</dbReference>
<dbReference type="NCBIfam" id="TIGR01163">
    <property type="entry name" value="rpe"/>
    <property type="match status" value="1"/>
</dbReference>
<sequence>MTKIAASILSADFADLKQDCLRLLREGVDLLHFDVMDGHFVPNISYGAPVLESLHAALPDAFYDVHLMISDPARYAPDFARAGAGLITFHLEAVPGAVPRVIETIREAGCRVGLSIRPGTPVEAVFPYLEALDLVLVMSVEPGFGGQAFMPEAVQRLAALDAERRRRNYRTLLEVDGGINAQTGPLCAQAGADWLVAGSALFRAPDPAPVIRLLHGEA</sequence>
<dbReference type="GO" id="GO:0004750">
    <property type="term" value="F:D-ribulose-phosphate 3-epimerase activity"/>
    <property type="evidence" value="ECO:0007669"/>
    <property type="project" value="UniProtKB-UniRule"/>
</dbReference>
<dbReference type="Gene3D" id="3.20.20.70">
    <property type="entry name" value="Aldolase class I"/>
    <property type="match status" value="1"/>
</dbReference>
<comment type="caution">
    <text evidence="15">The sequence shown here is derived from an EMBL/GenBank/DDBJ whole genome shotgun (WGS) entry which is preliminary data.</text>
</comment>
<keyword evidence="13" id="KW-0862">Zinc</keyword>
<protein>
    <recommendedName>
        <fullName evidence="7 10">Ribulose-phosphate 3-epimerase</fullName>
        <ecNumber evidence="7 10">5.1.3.1</ecNumber>
    </recommendedName>
</protein>
<feature type="active site" description="Proton donor" evidence="10 12">
    <location>
        <position position="176"/>
    </location>
</feature>
<dbReference type="NCBIfam" id="NF004076">
    <property type="entry name" value="PRK05581.1-4"/>
    <property type="match status" value="1"/>
</dbReference>
<comment type="cofactor">
    <cofactor evidence="4">
        <name>Zn(2+)</name>
        <dbReference type="ChEBI" id="CHEBI:29105"/>
    </cofactor>
</comment>
<dbReference type="SUPFAM" id="SSF51366">
    <property type="entry name" value="Ribulose-phoshate binding barrel"/>
    <property type="match status" value="1"/>
</dbReference>
<feature type="binding site" evidence="10 13">
    <location>
        <position position="176"/>
    </location>
    <ligand>
        <name>a divalent metal cation</name>
        <dbReference type="ChEBI" id="CHEBI:60240"/>
    </ligand>
</feature>
<feature type="binding site" evidence="10 14">
    <location>
        <position position="7"/>
    </location>
    <ligand>
        <name>substrate</name>
    </ligand>
</feature>
<comment type="catalytic activity">
    <reaction evidence="1 10 11">
        <text>D-ribulose 5-phosphate = D-xylulose 5-phosphate</text>
        <dbReference type="Rhea" id="RHEA:13677"/>
        <dbReference type="ChEBI" id="CHEBI:57737"/>
        <dbReference type="ChEBI" id="CHEBI:58121"/>
        <dbReference type="EC" id="5.1.3.1"/>
    </reaction>
</comment>
<reference evidence="15" key="1">
    <citation type="journal article" date="2021" name="PeerJ">
        <title>Extensive microbial diversity within the chicken gut microbiome revealed by metagenomics and culture.</title>
        <authorList>
            <person name="Gilroy R."/>
            <person name="Ravi A."/>
            <person name="Getino M."/>
            <person name="Pursley I."/>
            <person name="Horton D.L."/>
            <person name="Alikhan N.F."/>
            <person name="Baker D."/>
            <person name="Gharbi K."/>
            <person name="Hall N."/>
            <person name="Watson M."/>
            <person name="Adriaenssens E.M."/>
            <person name="Foster-Nyarko E."/>
            <person name="Jarju S."/>
            <person name="Secka A."/>
            <person name="Antonio M."/>
            <person name="Oren A."/>
            <person name="Chaudhuri R.R."/>
            <person name="La Ragione R."/>
            <person name="Hildebrand F."/>
            <person name="Pallen M.J."/>
        </authorList>
    </citation>
    <scope>NUCLEOTIDE SEQUENCE</scope>
    <source>
        <strain evidence="15">CHK188-11489</strain>
    </source>
</reference>
<evidence type="ECO:0000256" key="5">
    <source>
        <dbReference type="ARBA" id="ARBA00001954"/>
    </source>
</evidence>
<dbReference type="GO" id="GO:0006098">
    <property type="term" value="P:pentose-phosphate shunt"/>
    <property type="evidence" value="ECO:0007669"/>
    <property type="project" value="UniProtKB-UniRule"/>
</dbReference>
<evidence type="ECO:0000256" key="11">
    <source>
        <dbReference type="PIRNR" id="PIRNR001461"/>
    </source>
</evidence>
<feature type="binding site" evidence="10 13">
    <location>
        <position position="66"/>
    </location>
    <ligand>
        <name>a divalent metal cation</name>
        <dbReference type="ChEBI" id="CHEBI:60240"/>
    </ligand>
</feature>
<evidence type="ECO:0000256" key="1">
    <source>
        <dbReference type="ARBA" id="ARBA00001782"/>
    </source>
</evidence>
<keyword evidence="13" id="KW-0464">Manganese</keyword>
<comment type="cofactor">
    <cofactor evidence="10 13">
        <name>a divalent metal cation</name>
        <dbReference type="ChEBI" id="CHEBI:60240"/>
    </cofactor>
    <text evidence="10 13">Binds 1 divalent metal cation per subunit.</text>
</comment>
<keyword evidence="13" id="KW-0170">Cobalt</keyword>